<evidence type="ECO:0000313" key="1">
    <source>
        <dbReference type="EMBL" id="KAF3860203.1"/>
    </source>
</evidence>
<dbReference type="AlphaFoldDB" id="A0A7J5ZF26"/>
<reference evidence="1 2" key="1">
    <citation type="submission" date="2020-03" db="EMBL/GenBank/DDBJ databases">
        <title>Dissostichus mawsoni Genome sequencing and assembly.</title>
        <authorList>
            <person name="Park H."/>
        </authorList>
    </citation>
    <scope>NUCLEOTIDE SEQUENCE [LARGE SCALE GENOMIC DNA]</scope>
    <source>
        <strain evidence="1">DM0001</strain>
        <tissue evidence="1">Muscle</tissue>
    </source>
</reference>
<keyword evidence="2" id="KW-1185">Reference proteome</keyword>
<proteinExistence type="predicted"/>
<name>A0A7J5ZF26_DISMA</name>
<comment type="caution">
    <text evidence="1">The sequence shown here is derived from an EMBL/GenBank/DDBJ whole genome shotgun (WGS) entry which is preliminary data.</text>
</comment>
<protein>
    <submittedName>
        <fullName evidence="1">Uncharacterized protein</fullName>
    </submittedName>
</protein>
<gene>
    <name evidence="1" type="ORF">F7725_000458</name>
</gene>
<sequence>MELFRFFQLKFYNQSTVRGCLSSGASWGKCKIWGDKRTKCLVFSFCGVETQRGTDCCMGELRFSQQILKPERLDLFASLPLLLVQSYTQADLSPDV</sequence>
<dbReference type="EMBL" id="JAAKFY010000002">
    <property type="protein sequence ID" value="KAF3860203.1"/>
    <property type="molecule type" value="Genomic_DNA"/>
</dbReference>
<accession>A0A7J5ZF26</accession>
<dbReference type="Proteomes" id="UP000518266">
    <property type="component" value="Unassembled WGS sequence"/>
</dbReference>
<organism evidence="1 2">
    <name type="scientific">Dissostichus mawsoni</name>
    <name type="common">Antarctic cod</name>
    <dbReference type="NCBI Taxonomy" id="36200"/>
    <lineage>
        <taxon>Eukaryota</taxon>
        <taxon>Metazoa</taxon>
        <taxon>Chordata</taxon>
        <taxon>Craniata</taxon>
        <taxon>Vertebrata</taxon>
        <taxon>Euteleostomi</taxon>
        <taxon>Actinopterygii</taxon>
        <taxon>Neopterygii</taxon>
        <taxon>Teleostei</taxon>
        <taxon>Neoteleostei</taxon>
        <taxon>Acanthomorphata</taxon>
        <taxon>Eupercaria</taxon>
        <taxon>Perciformes</taxon>
        <taxon>Notothenioidei</taxon>
        <taxon>Nototheniidae</taxon>
        <taxon>Dissostichus</taxon>
    </lineage>
</organism>
<evidence type="ECO:0000313" key="2">
    <source>
        <dbReference type="Proteomes" id="UP000518266"/>
    </source>
</evidence>